<dbReference type="KEGG" id="pco:PHACADRAFT_213511"/>
<organism evidence="2 3">
    <name type="scientific">Phanerochaete carnosa (strain HHB-10118-sp)</name>
    <name type="common">White-rot fungus</name>
    <name type="synonym">Peniophora carnosa</name>
    <dbReference type="NCBI Taxonomy" id="650164"/>
    <lineage>
        <taxon>Eukaryota</taxon>
        <taxon>Fungi</taxon>
        <taxon>Dikarya</taxon>
        <taxon>Basidiomycota</taxon>
        <taxon>Agaricomycotina</taxon>
        <taxon>Agaricomycetes</taxon>
        <taxon>Polyporales</taxon>
        <taxon>Phanerochaetaceae</taxon>
        <taxon>Phanerochaete</taxon>
    </lineage>
</organism>
<name>K5ULQ4_PHACS</name>
<dbReference type="AlphaFoldDB" id="K5ULQ4"/>
<proteinExistence type="predicted"/>
<evidence type="ECO:0000256" key="1">
    <source>
        <dbReference type="SAM" id="MobiDB-lite"/>
    </source>
</evidence>
<feature type="non-terminal residue" evidence="2">
    <location>
        <position position="198"/>
    </location>
</feature>
<keyword evidence="3" id="KW-1185">Reference proteome</keyword>
<gene>
    <name evidence="2" type="ORF">PHACADRAFT_213511</name>
</gene>
<feature type="region of interest" description="Disordered" evidence="1">
    <location>
        <begin position="117"/>
        <end position="151"/>
    </location>
</feature>
<dbReference type="InParanoid" id="K5ULQ4"/>
<dbReference type="OrthoDB" id="10500275at2759"/>
<dbReference type="Proteomes" id="UP000008370">
    <property type="component" value="Unassembled WGS sequence"/>
</dbReference>
<reference evidence="2 3" key="1">
    <citation type="journal article" date="2012" name="BMC Genomics">
        <title>Comparative genomics of the white-rot fungi, Phanerochaete carnosa and P. chrysosporium, to elucidate the genetic basis of the distinct wood types they colonize.</title>
        <authorList>
            <person name="Suzuki H."/>
            <person name="MacDonald J."/>
            <person name="Syed K."/>
            <person name="Salamov A."/>
            <person name="Hori C."/>
            <person name="Aerts A."/>
            <person name="Henrissat B."/>
            <person name="Wiebenga A."/>
            <person name="vanKuyk P.A."/>
            <person name="Barry K."/>
            <person name="Lindquist E."/>
            <person name="LaButti K."/>
            <person name="Lapidus A."/>
            <person name="Lucas S."/>
            <person name="Coutinho P."/>
            <person name="Gong Y."/>
            <person name="Samejima M."/>
            <person name="Mahadevan R."/>
            <person name="Abou-Zaid M."/>
            <person name="de Vries R.P."/>
            <person name="Igarashi K."/>
            <person name="Yadav J.S."/>
            <person name="Grigoriev I.V."/>
            <person name="Master E.R."/>
        </authorList>
    </citation>
    <scope>NUCLEOTIDE SEQUENCE [LARGE SCALE GENOMIC DNA]</scope>
    <source>
        <strain evidence="2 3">HHB-10118-sp</strain>
    </source>
</reference>
<feature type="compositionally biased region" description="Basic and acidic residues" evidence="1">
    <location>
        <begin position="117"/>
        <end position="137"/>
    </location>
</feature>
<dbReference type="HOGENOM" id="CLU_1381054_0_0_1"/>
<dbReference type="EMBL" id="JH930478">
    <property type="protein sequence ID" value="EKM50611.1"/>
    <property type="molecule type" value="Genomic_DNA"/>
</dbReference>
<dbReference type="RefSeq" id="XP_007400880.1">
    <property type="nucleotide sequence ID" value="XM_007400818.1"/>
</dbReference>
<sequence length="198" mass="22168">MLSSPGPGPCRRKRGGRAWHREYFADHVRYESGDPCAMVRAGQRNARVKVWCKRCLEARVEDVVRVETQQYERGELAAVRERDLVVAELWNATDAGWIPCDTSRCLVHLRDCELQPPSVRERARSQKEEQNQARRVPDNASPPDVPSLPEANGVVTERTASMSVSLALPPVALPVVVHPVVLVYPTGYFSALQMQTTP</sequence>
<dbReference type="GeneID" id="18913378"/>
<accession>K5ULQ4</accession>
<evidence type="ECO:0000313" key="2">
    <source>
        <dbReference type="EMBL" id="EKM50611.1"/>
    </source>
</evidence>
<evidence type="ECO:0000313" key="3">
    <source>
        <dbReference type="Proteomes" id="UP000008370"/>
    </source>
</evidence>
<protein>
    <submittedName>
        <fullName evidence="2">Uncharacterized protein</fullName>
    </submittedName>
</protein>